<organism evidence="1 2">
    <name type="scientific">Ferruginivarius sediminum</name>
    <dbReference type="NCBI Taxonomy" id="2661937"/>
    <lineage>
        <taxon>Bacteria</taxon>
        <taxon>Pseudomonadati</taxon>
        <taxon>Pseudomonadota</taxon>
        <taxon>Alphaproteobacteria</taxon>
        <taxon>Rhodospirillales</taxon>
        <taxon>Rhodospirillaceae</taxon>
        <taxon>Ferruginivarius</taxon>
    </lineage>
</organism>
<evidence type="ECO:0000313" key="1">
    <source>
        <dbReference type="EMBL" id="RDD61058.1"/>
    </source>
</evidence>
<reference evidence="1 2" key="1">
    <citation type="submission" date="2018-07" db="EMBL/GenBank/DDBJ databases">
        <title>Venubactetium sediminum gen. nov., sp. nov., isolated from a marine solar saltern.</title>
        <authorList>
            <person name="Wang S."/>
        </authorList>
    </citation>
    <scope>NUCLEOTIDE SEQUENCE [LARGE SCALE GENOMIC DNA]</scope>
    <source>
        <strain evidence="1 2">WD2A32</strain>
    </source>
</reference>
<dbReference type="AlphaFoldDB" id="A0A369T705"/>
<accession>A0A369T705</accession>
<keyword evidence="2" id="KW-1185">Reference proteome</keyword>
<gene>
    <name evidence="1" type="ORF">DRB17_15145</name>
</gene>
<evidence type="ECO:0000313" key="2">
    <source>
        <dbReference type="Proteomes" id="UP000253941"/>
    </source>
</evidence>
<name>A0A369T705_9PROT</name>
<dbReference type="Proteomes" id="UP000253941">
    <property type="component" value="Unassembled WGS sequence"/>
</dbReference>
<comment type="caution">
    <text evidence="1">The sequence shown here is derived from an EMBL/GenBank/DDBJ whole genome shotgun (WGS) entry which is preliminary data.</text>
</comment>
<sequence length="103" mass="10992">MSKANPSGALCNLEARYDGPLPNAWRQAARLRGADELRRARHAADARLFDRLARDCVTTAAAARRRLADGAGEGGDAAILAAAPARLSRLRHAGVAAFFARLR</sequence>
<protein>
    <submittedName>
        <fullName evidence="1">Uncharacterized protein</fullName>
    </submittedName>
</protein>
<dbReference type="RefSeq" id="WP_114583061.1">
    <property type="nucleotide sequence ID" value="NZ_QPMH01000016.1"/>
</dbReference>
<proteinExistence type="predicted"/>
<dbReference type="EMBL" id="QPMH01000016">
    <property type="protein sequence ID" value="RDD61058.1"/>
    <property type="molecule type" value="Genomic_DNA"/>
</dbReference>